<evidence type="ECO:0000313" key="1">
    <source>
        <dbReference type="EMBL" id="MDO6421775.1"/>
    </source>
</evidence>
<proteinExistence type="predicted"/>
<dbReference type="InterPro" id="IPR037883">
    <property type="entry name" value="Knr4/Smi1-like_sf"/>
</dbReference>
<dbReference type="RefSeq" id="WP_011468035.1">
    <property type="nucleotide sequence ID" value="NZ_JAHKPP010000042.1"/>
</dbReference>
<gene>
    <name evidence="1" type="ORF">Q4521_04770</name>
</gene>
<name>A0AAW7X396_9GAMM</name>
<dbReference type="SUPFAM" id="SSF160631">
    <property type="entry name" value="SMI1/KNR4-like"/>
    <property type="match status" value="1"/>
</dbReference>
<protein>
    <submittedName>
        <fullName evidence="1">SMI1/KNR4 family protein</fullName>
    </submittedName>
</protein>
<dbReference type="AlphaFoldDB" id="A0AAW7X396"/>
<comment type="caution">
    <text evidence="1">The sequence shown here is derived from an EMBL/GenBank/DDBJ whole genome shotgun (WGS) entry which is preliminary data.</text>
</comment>
<accession>A0AAW7X396</accession>
<dbReference type="Proteomes" id="UP001169760">
    <property type="component" value="Unassembled WGS sequence"/>
</dbReference>
<dbReference type="Pfam" id="PF14567">
    <property type="entry name" value="SUKH_5"/>
    <property type="match status" value="1"/>
</dbReference>
<dbReference type="EMBL" id="JAUOPB010000003">
    <property type="protein sequence ID" value="MDO6421775.1"/>
    <property type="molecule type" value="Genomic_DNA"/>
</dbReference>
<organism evidence="1 2">
    <name type="scientific">Saccharophagus degradans</name>
    <dbReference type="NCBI Taxonomy" id="86304"/>
    <lineage>
        <taxon>Bacteria</taxon>
        <taxon>Pseudomonadati</taxon>
        <taxon>Pseudomonadota</taxon>
        <taxon>Gammaproteobacteria</taxon>
        <taxon>Cellvibrionales</taxon>
        <taxon>Cellvibrionaceae</taxon>
        <taxon>Saccharophagus</taxon>
    </lineage>
</organism>
<dbReference type="GeneID" id="98613228"/>
<reference evidence="1" key="1">
    <citation type="submission" date="2023-07" db="EMBL/GenBank/DDBJ databases">
        <title>Genome content predicts the carbon catabolic preferences of heterotrophic bacteria.</title>
        <authorList>
            <person name="Gralka M."/>
        </authorList>
    </citation>
    <scope>NUCLEOTIDE SEQUENCE</scope>
    <source>
        <strain evidence="1">I3M17_2</strain>
    </source>
</reference>
<sequence length="134" mass="15253">MINEIAEMLAARSLKTAYPLELPTMDDIVEAHEAMLISVPADFRDYLLHSSNCIYGRLEPVTVADRNSHTYLPEVAAEAWSRGMPREMIPLCVDGDNVYCVAEDGEVFLWEGDDDMESVAEDVWQWVRDVWLES</sequence>
<evidence type="ECO:0000313" key="2">
    <source>
        <dbReference type="Proteomes" id="UP001169760"/>
    </source>
</evidence>
<dbReference type="Gene3D" id="3.40.1580.10">
    <property type="entry name" value="SMI1/KNR4-like"/>
    <property type="match status" value="1"/>
</dbReference>